<dbReference type="InterPro" id="IPR024080">
    <property type="entry name" value="Neurolysin/TOP_N"/>
</dbReference>
<evidence type="ECO:0000259" key="9">
    <source>
        <dbReference type="Pfam" id="PF01432"/>
    </source>
</evidence>
<keyword evidence="11" id="KW-1185">Reference proteome</keyword>
<dbReference type="InterPro" id="IPR024079">
    <property type="entry name" value="MetalloPept_cat_dom_sf"/>
</dbReference>
<dbReference type="GeneID" id="90040966"/>
<dbReference type="Pfam" id="PF01432">
    <property type="entry name" value="Peptidase_M3"/>
    <property type="match status" value="1"/>
</dbReference>
<evidence type="ECO:0000256" key="4">
    <source>
        <dbReference type="ARBA" id="ARBA00022801"/>
    </source>
</evidence>
<dbReference type="Gene3D" id="1.20.1050.40">
    <property type="entry name" value="Endopeptidase. Chain P, domain 1"/>
    <property type="match status" value="1"/>
</dbReference>
<keyword evidence="3 7" id="KW-0479">Metal-binding</keyword>
<dbReference type="Proteomes" id="UP001498771">
    <property type="component" value="Unassembled WGS sequence"/>
</dbReference>
<comment type="similarity">
    <text evidence="1 7">Belongs to the peptidase M3 family.</text>
</comment>
<evidence type="ECO:0000313" key="10">
    <source>
        <dbReference type="EMBL" id="KAK7203164.1"/>
    </source>
</evidence>
<evidence type="ECO:0000256" key="3">
    <source>
        <dbReference type="ARBA" id="ARBA00022723"/>
    </source>
</evidence>
<dbReference type="Gene3D" id="1.10.1370.10">
    <property type="entry name" value="Neurolysin, domain 3"/>
    <property type="match status" value="1"/>
</dbReference>
<comment type="cofactor">
    <cofactor evidence="7">
        <name>Zn(2+)</name>
        <dbReference type="ChEBI" id="CHEBI:29105"/>
    </cofactor>
    <text evidence="7">Binds 1 zinc ion.</text>
</comment>
<dbReference type="InterPro" id="IPR001567">
    <property type="entry name" value="Pept_M3A_M3B_dom"/>
</dbReference>
<dbReference type="CDD" id="cd06455">
    <property type="entry name" value="M3A_TOP"/>
    <property type="match status" value="1"/>
</dbReference>
<reference evidence="10 11" key="1">
    <citation type="submission" date="2024-03" db="EMBL/GenBank/DDBJ databases">
        <title>Genome-scale model development and genomic sequencing of the oleaginous clade Lipomyces.</title>
        <authorList>
            <consortium name="Lawrence Berkeley National Laboratory"/>
            <person name="Czajka J.J."/>
            <person name="Han Y."/>
            <person name="Kim J."/>
            <person name="Mondo S.J."/>
            <person name="Hofstad B.A."/>
            <person name="Robles A."/>
            <person name="Haridas S."/>
            <person name="Riley R."/>
            <person name="LaButti K."/>
            <person name="Pangilinan J."/>
            <person name="Andreopoulos W."/>
            <person name="Lipzen A."/>
            <person name="Yan J."/>
            <person name="Wang M."/>
            <person name="Ng V."/>
            <person name="Grigoriev I.V."/>
            <person name="Spatafora J.W."/>
            <person name="Magnuson J.K."/>
            <person name="Baker S.E."/>
            <person name="Pomraning K.R."/>
        </authorList>
    </citation>
    <scope>NUCLEOTIDE SEQUENCE [LARGE SCALE GENOMIC DNA]</scope>
    <source>
        <strain evidence="10 11">Phaff 52-87</strain>
    </source>
</reference>
<protein>
    <recommendedName>
        <fullName evidence="9">Peptidase M3A/M3B catalytic domain-containing protein</fullName>
    </recommendedName>
</protein>
<dbReference type="EMBL" id="JBBJBU010000013">
    <property type="protein sequence ID" value="KAK7203164.1"/>
    <property type="molecule type" value="Genomic_DNA"/>
</dbReference>
<organism evidence="10 11">
    <name type="scientific">Myxozyma melibiosi</name>
    <dbReference type="NCBI Taxonomy" id="54550"/>
    <lineage>
        <taxon>Eukaryota</taxon>
        <taxon>Fungi</taxon>
        <taxon>Dikarya</taxon>
        <taxon>Ascomycota</taxon>
        <taxon>Saccharomycotina</taxon>
        <taxon>Lipomycetes</taxon>
        <taxon>Lipomycetales</taxon>
        <taxon>Lipomycetaceae</taxon>
        <taxon>Myxozyma</taxon>
    </lineage>
</organism>
<comment type="caution">
    <text evidence="10">The sequence shown here is derived from an EMBL/GenBank/DDBJ whole genome shotgun (WGS) entry which is preliminary data.</text>
</comment>
<dbReference type="PANTHER" id="PTHR11804">
    <property type="entry name" value="PROTEASE M3 THIMET OLIGOPEPTIDASE-RELATED"/>
    <property type="match status" value="1"/>
</dbReference>
<dbReference type="SUPFAM" id="SSF55486">
    <property type="entry name" value="Metalloproteases ('zincins'), catalytic domain"/>
    <property type="match status" value="1"/>
</dbReference>
<evidence type="ECO:0000256" key="8">
    <source>
        <dbReference type="SAM" id="SignalP"/>
    </source>
</evidence>
<name>A0ABR1EZZ6_9ASCO</name>
<dbReference type="PANTHER" id="PTHR11804:SF84">
    <property type="entry name" value="SACCHAROLYSIN"/>
    <property type="match status" value="1"/>
</dbReference>
<dbReference type="InterPro" id="IPR045090">
    <property type="entry name" value="Pept_M3A_M3B"/>
</dbReference>
<keyword evidence="2 7" id="KW-0645">Protease</keyword>
<gene>
    <name evidence="10" type="ORF">BZA70DRAFT_83434</name>
</gene>
<feature type="domain" description="Peptidase M3A/M3B catalytic" evidence="9">
    <location>
        <begin position="328"/>
        <end position="787"/>
    </location>
</feature>
<proteinExistence type="inferred from homology"/>
<evidence type="ECO:0000256" key="2">
    <source>
        <dbReference type="ARBA" id="ARBA00022670"/>
    </source>
</evidence>
<evidence type="ECO:0000313" key="11">
    <source>
        <dbReference type="Proteomes" id="UP001498771"/>
    </source>
</evidence>
<keyword evidence="6 7" id="KW-0482">Metalloprotease</keyword>
<keyword evidence="4 7" id="KW-0378">Hydrolase</keyword>
<feature type="signal peptide" evidence="8">
    <location>
        <begin position="1"/>
        <end position="20"/>
    </location>
</feature>
<dbReference type="RefSeq" id="XP_064766197.1">
    <property type="nucleotide sequence ID" value="XM_064915454.1"/>
</dbReference>
<evidence type="ECO:0000256" key="6">
    <source>
        <dbReference type="ARBA" id="ARBA00023049"/>
    </source>
</evidence>
<evidence type="ECO:0000256" key="7">
    <source>
        <dbReference type="RuleBase" id="RU003435"/>
    </source>
</evidence>
<accession>A0ABR1EZZ6</accession>
<feature type="chain" id="PRO_5045794892" description="Peptidase M3A/M3B catalytic domain-containing protein" evidence="8">
    <location>
        <begin position="21"/>
        <end position="790"/>
    </location>
</feature>
<sequence>MINAERVAILIFHLISRCAALCAYSLSTQHLPFNSNNHHASRTSNHLNYQTATLIFCSRNKKNLLFQNSRQLSTILPPRTLFTRLLLDIYPARRTVLADSSNALGFARRLYSYRSPFGMINKVPPQPAPVWDHTPEQISAGIAKIVADSKKLSDEVAAVAQPTFENVIKAIVDGDHAQYGTIRQLLFYHNVSTDAAVRESSAKAEEVFREYNIELSMREDLFKVVDAVYKQAPALDAESTRLLEKMHLDFVRNGLALPKEKRDELKALQKALSSLELAYKTNLSENTESILFTKEELEGLPADNLSQLEQVEGKYKMTFKYPDVVPVIKYAKNAETRKRAFVGDQNKARQNCELLEKAVKLRAKIAKVLGYETHAAYVLEERMAKTPENVSNFLNDLRGKLTDAGKAEIAKLKQLKAAELSSAGLTPDDAFNIWDYRYFDRVLLETEYEVDGEKISEYFPVQPTIEKMLGIFEELFGLRFVEATGAERSVWHEDCKQFAVWQVVDPADEDNVEFVGWLYFDLHPRTGKYGHAANFNLNPGFTNARGERVYPVTALVCNFSKPTATKPSLLKHGEVVTLFHELGHGIHNLVSATQYARFHGTRVARDFVEAPSQMLEFWCWEPAQLKRLSGHYLDPGRAIDDGLVKRIVASKHVNGSLFALRQLHFGLFDLTLHLLADGGEVDVAKLWNEMRQEISLLQQGAEVTHGYASFGHLMGGYDSGYYGYLWSEVFAADIFYSKFKGDAMNKAAGKEYRDAILKPGGSRDEMESLKALLGREPTNAAFLAELGITA</sequence>
<dbReference type="Gene3D" id="3.40.390.10">
    <property type="entry name" value="Collagenase (Catalytic Domain)"/>
    <property type="match status" value="1"/>
</dbReference>
<evidence type="ECO:0000256" key="5">
    <source>
        <dbReference type="ARBA" id="ARBA00022833"/>
    </source>
</evidence>
<keyword evidence="5 7" id="KW-0862">Zinc</keyword>
<evidence type="ECO:0000256" key="1">
    <source>
        <dbReference type="ARBA" id="ARBA00006040"/>
    </source>
</evidence>
<keyword evidence="8" id="KW-0732">Signal</keyword>
<dbReference type="InterPro" id="IPR024077">
    <property type="entry name" value="Neurolysin/TOP_dom2"/>
</dbReference>